<dbReference type="GO" id="GO:0016020">
    <property type="term" value="C:membrane"/>
    <property type="evidence" value="ECO:0007669"/>
    <property type="project" value="UniProtKB-SubCell"/>
</dbReference>
<comment type="subcellular location">
    <subcellularLocation>
        <location evidence="1">Membrane</location>
    </subcellularLocation>
</comment>
<sequence>MLSPESEDLELVYHEEEPDVSDLSYHGHALDTSTDVNSVNPTLQKVRNHETHTDVNSNGAILKTTDTTIQPLQHSSPVKPRSSESGEKARETSGEDVQTRPDGRKVIPASPELSVVAVSFSSEGEEQVTMSNEVVQTQTDGRKVIRTTPGLTDDLRLELQERPLKQRDMKFLRMFAIVSIFLFAPTGIAAFIYARKTKQEFDAGIERGNLDLARKLCKRTERLIMLSIVLSLFTAVLAFSLAENAVTRETGSFQDRYLSYSRLP</sequence>
<dbReference type="InParanoid" id="A0A1S3H896"/>
<dbReference type="GeneID" id="106153089"/>
<feature type="region of interest" description="Disordered" evidence="6">
    <location>
        <begin position="48"/>
        <end position="106"/>
    </location>
</feature>
<dbReference type="Proteomes" id="UP000085678">
    <property type="component" value="Unplaced"/>
</dbReference>
<evidence type="ECO:0000256" key="7">
    <source>
        <dbReference type="SAM" id="Phobius"/>
    </source>
</evidence>
<protein>
    <submittedName>
        <fullName evidence="9">Uncharacterized protein LOC106153089 isoform X1</fullName>
    </submittedName>
</protein>
<keyword evidence="5 7" id="KW-0472">Membrane</keyword>
<reference evidence="9" key="1">
    <citation type="submission" date="2025-08" db="UniProtKB">
        <authorList>
            <consortium name="RefSeq"/>
        </authorList>
    </citation>
    <scope>IDENTIFICATION</scope>
    <source>
        <tissue evidence="9">Gonads</tissue>
    </source>
</reference>
<dbReference type="KEGG" id="lak:106153089"/>
<accession>A0A1S3H896</accession>
<evidence type="ECO:0000256" key="5">
    <source>
        <dbReference type="ARBA" id="ARBA00023136"/>
    </source>
</evidence>
<keyword evidence="8" id="KW-1185">Reference proteome</keyword>
<evidence type="ECO:0000313" key="9">
    <source>
        <dbReference type="RefSeq" id="XP_013382340.1"/>
    </source>
</evidence>
<evidence type="ECO:0000256" key="4">
    <source>
        <dbReference type="ARBA" id="ARBA00022989"/>
    </source>
</evidence>
<evidence type="ECO:0000256" key="1">
    <source>
        <dbReference type="ARBA" id="ARBA00004370"/>
    </source>
</evidence>
<name>A0A1S3H896_LINAN</name>
<keyword evidence="4 7" id="KW-1133">Transmembrane helix</keyword>
<organism evidence="8 9">
    <name type="scientific">Lingula anatina</name>
    <name type="common">Brachiopod</name>
    <name type="synonym">Lingula unguis</name>
    <dbReference type="NCBI Taxonomy" id="7574"/>
    <lineage>
        <taxon>Eukaryota</taxon>
        <taxon>Metazoa</taxon>
        <taxon>Spiralia</taxon>
        <taxon>Lophotrochozoa</taxon>
        <taxon>Brachiopoda</taxon>
        <taxon>Linguliformea</taxon>
        <taxon>Lingulata</taxon>
        <taxon>Lingulida</taxon>
        <taxon>Linguloidea</taxon>
        <taxon>Lingulidae</taxon>
        <taxon>Lingula</taxon>
    </lineage>
</organism>
<evidence type="ECO:0000256" key="2">
    <source>
        <dbReference type="ARBA" id="ARBA00006843"/>
    </source>
</evidence>
<evidence type="ECO:0000313" key="8">
    <source>
        <dbReference type="Proteomes" id="UP000085678"/>
    </source>
</evidence>
<dbReference type="OrthoDB" id="6287564at2759"/>
<gene>
    <name evidence="9" type="primary">LOC106153089</name>
</gene>
<evidence type="ECO:0000256" key="3">
    <source>
        <dbReference type="ARBA" id="ARBA00022692"/>
    </source>
</evidence>
<feature type="region of interest" description="Disordered" evidence="6">
    <location>
        <begin position="17"/>
        <end position="36"/>
    </location>
</feature>
<dbReference type="RefSeq" id="XP_013382340.1">
    <property type="nucleotide sequence ID" value="XM_013526886.1"/>
</dbReference>
<comment type="similarity">
    <text evidence="2">Belongs to the CD225/Dispanin family.</text>
</comment>
<feature type="transmembrane region" description="Helical" evidence="7">
    <location>
        <begin position="223"/>
        <end position="242"/>
    </location>
</feature>
<dbReference type="AlphaFoldDB" id="A0A1S3H896"/>
<dbReference type="Pfam" id="PF04505">
    <property type="entry name" value="CD225"/>
    <property type="match status" value="1"/>
</dbReference>
<feature type="transmembrane region" description="Helical" evidence="7">
    <location>
        <begin position="171"/>
        <end position="194"/>
    </location>
</feature>
<proteinExistence type="inferred from homology"/>
<keyword evidence="3 7" id="KW-0812">Transmembrane</keyword>
<feature type="compositionally biased region" description="Basic and acidic residues" evidence="6">
    <location>
        <begin position="81"/>
        <end position="105"/>
    </location>
</feature>
<feature type="compositionally biased region" description="Polar residues" evidence="6">
    <location>
        <begin position="54"/>
        <end position="76"/>
    </location>
</feature>
<dbReference type="InterPro" id="IPR007593">
    <property type="entry name" value="CD225/Dispanin_fam"/>
</dbReference>
<evidence type="ECO:0000256" key="6">
    <source>
        <dbReference type="SAM" id="MobiDB-lite"/>
    </source>
</evidence>